<sequence>MKLTVIYDGTVILAVMEKSNTEIISTDSTSDVATGTKENLLLMFTALGADVTALQDYVVNV</sequence>
<protein>
    <submittedName>
        <fullName evidence="2">Uncharacterized protein</fullName>
    </submittedName>
</protein>
<evidence type="ECO:0000313" key="4">
    <source>
        <dbReference type="Proteomes" id="UP000658202"/>
    </source>
</evidence>
<gene>
    <name evidence="2" type="ORF">BXY58_0578</name>
    <name evidence="1" type="ORF">GCM10007332_05530</name>
</gene>
<keyword evidence="4" id="KW-1185">Reference proteome</keyword>
<dbReference type="RefSeq" id="WP_120212275.1">
    <property type="nucleotide sequence ID" value="NZ_BMCW01000001.1"/>
</dbReference>
<reference evidence="2 3" key="2">
    <citation type="submission" date="2018-09" db="EMBL/GenBank/DDBJ databases">
        <title>Genomic Encyclopedia of Archaeal and Bacterial Type Strains, Phase II (KMG-II): from individual species to whole genera.</title>
        <authorList>
            <person name="Goeker M."/>
        </authorList>
    </citation>
    <scope>NUCLEOTIDE SEQUENCE [LARGE SCALE GENOMIC DNA]</scope>
    <source>
        <strain evidence="2 3">DSM 27620</strain>
    </source>
</reference>
<reference evidence="1" key="1">
    <citation type="journal article" date="2014" name="Int. J. Syst. Evol. Microbiol.">
        <title>Complete genome of a new Firmicutes species belonging to the dominant human colonic microbiota ('Ruminococcus bicirculans') reveals two chromosomes and a selective capacity to utilize plant glucans.</title>
        <authorList>
            <consortium name="NISC Comparative Sequencing Program"/>
            <person name="Wegmann U."/>
            <person name="Louis P."/>
            <person name="Goesmann A."/>
            <person name="Henrissat B."/>
            <person name="Duncan S.H."/>
            <person name="Flint H.J."/>
        </authorList>
    </citation>
    <scope>NUCLEOTIDE SEQUENCE</scope>
    <source>
        <strain evidence="1">CCM 8490</strain>
    </source>
</reference>
<evidence type="ECO:0000313" key="2">
    <source>
        <dbReference type="EMBL" id="RKE89993.1"/>
    </source>
</evidence>
<reference evidence="1" key="4">
    <citation type="submission" date="2024-05" db="EMBL/GenBank/DDBJ databases">
        <authorList>
            <person name="Sun Q."/>
            <person name="Sedlacek I."/>
        </authorList>
    </citation>
    <scope>NUCLEOTIDE SEQUENCE</scope>
    <source>
        <strain evidence="1">CCM 8490</strain>
    </source>
</reference>
<dbReference type="Proteomes" id="UP000658202">
    <property type="component" value="Unassembled WGS sequence"/>
</dbReference>
<proteinExistence type="predicted"/>
<accession>A0A420DDY6</accession>
<dbReference type="EMBL" id="BMCW01000001">
    <property type="protein sequence ID" value="GGG46897.1"/>
    <property type="molecule type" value="Genomic_DNA"/>
</dbReference>
<evidence type="ECO:0000313" key="1">
    <source>
        <dbReference type="EMBL" id="GGG46897.1"/>
    </source>
</evidence>
<evidence type="ECO:0000313" key="3">
    <source>
        <dbReference type="Proteomes" id="UP000285906"/>
    </source>
</evidence>
<dbReference type="AlphaFoldDB" id="A0A420DDY6"/>
<name>A0A420DDY6_9FLAO</name>
<reference evidence="4" key="3">
    <citation type="journal article" date="2019" name="Int. J. Syst. Evol. Microbiol.">
        <title>The Global Catalogue of Microorganisms (GCM) 10K type strain sequencing project: providing services to taxonomists for standard genome sequencing and annotation.</title>
        <authorList>
            <consortium name="The Broad Institute Genomics Platform"/>
            <consortium name="The Broad Institute Genome Sequencing Center for Infectious Disease"/>
            <person name="Wu L."/>
            <person name="Ma J."/>
        </authorList>
    </citation>
    <scope>NUCLEOTIDE SEQUENCE [LARGE SCALE GENOMIC DNA]</scope>
    <source>
        <strain evidence="4">CCM 8490</strain>
    </source>
</reference>
<organism evidence="2 3">
    <name type="scientific">Epilithonimonas arachidiradicis</name>
    <dbReference type="NCBI Taxonomy" id="1617282"/>
    <lineage>
        <taxon>Bacteria</taxon>
        <taxon>Pseudomonadati</taxon>
        <taxon>Bacteroidota</taxon>
        <taxon>Flavobacteriia</taxon>
        <taxon>Flavobacteriales</taxon>
        <taxon>Weeksellaceae</taxon>
        <taxon>Chryseobacterium group</taxon>
        <taxon>Epilithonimonas</taxon>
    </lineage>
</organism>
<comment type="caution">
    <text evidence="2">The sequence shown here is derived from an EMBL/GenBank/DDBJ whole genome shotgun (WGS) entry which is preliminary data.</text>
</comment>
<dbReference type="Proteomes" id="UP000285906">
    <property type="component" value="Unassembled WGS sequence"/>
</dbReference>
<dbReference type="EMBL" id="RAQH01000001">
    <property type="protein sequence ID" value="RKE89993.1"/>
    <property type="molecule type" value="Genomic_DNA"/>
</dbReference>